<keyword evidence="3" id="KW-1185">Reference proteome</keyword>
<dbReference type="WBParaSite" id="HPBE_0000677901-mRNA-1">
    <property type="protein sequence ID" value="HPBE_0000677901-mRNA-1"/>
    <property type="gene ID" value="HPBE_0000677901"/>
</dbReference>
<protein>
    <submittedName>
        <fullName evidence="2 4">Uncharacterized protein</fullName>
    </submittedName>
</protein>
<sequence>MNCERILFCRRGSDGSRPDGQPTRTAPLLCGGAEGSRESRERGNADRVCDSFTLHDEGGRLLLQATAAAAAQHDGEYDGRRAKVCVGVCGRCGDQLLSLAYAMSSKAKPVSFEIRRSASP</sequence>
<evidence type="ECO:0000313" key="2">
    <source>
        <dbReference type="EMBL" id="VDO69641.1"/>
    </source>
</evidence>
<evidence type="ECO:0000313" key="4">
    <source>
        <dbReference type="WBParaSite" id="HPBE_0000677901-mRNA-1"/>
    </source>
</evidence>
<feature type="region of interest" description="Disordered" evidence="1">
    <location>
        <begin position="14"/>
        <end position="44"/>
    </location>
</feature>
<dbReference type="EMBL" id="UZAH01025739">
    <property type="protein sequence ID" value="VDO69641.1"/>
    <property type="molecule type" value="Genomic_DNA"/>
</dbReference>
<dbReference type="AlphaFoldDB" id="A0A183FIN8"/>
<organism evidence="3 4">
    <name type="scientific">Heligmosomoides polygyrus</name>
    <name type="common">Parasitic roundworm</name>
    <dbReference type="NCBI Taxonomy" id="6339"/>
    <lineage>
        <taxon>Eukaryota</taxon>
        <taxon>Metazoa</taxon>
        <taxon>Ecdysozoa</taxon>
        <taxon>Nematoda</taxon>
        <taxon>Chromadorea</taxon>
        <taxon>Rhabditida</taxon>
        <taxon>Rhabditina</taxon>
        <taxon>Rhabditomorpha</taxon>
        <taxon>Strongyloidea</taxon>
        <taxon>Heligmosomidae</taxon>
        <taxon>Heligmosomoides</taxon>
    </lineage>
</organism>
<dbReference type="Proteomes" id="UP000050761">
    <property type="component" value="Unassembled WGS sequence"/>
</dbReference>
<name>A0A183FIN8_HELPZ</name>
<gene>
    <name evidence="2" type="ORF">HPBE_LOCUS6780</name>
</gene>
<proteinExistence type="predicted"/>
<feature type="compositionally biased region" description="Basic and acidic residues" evidence="1">
    <location>
        <begin position="35"/>
        <end position="44"/>
    </location>
</feature>
<reference evidence="2 3" key="1">
    <citation type="submission" date="2018-11" db="EMBL/GenBank/DDBJ databases">
        <authorList>
            <consortium name="Pathogen Informatics"/>
        </authorList>
    </citation>
    <scope>NUCLEOTIDE SEQUENCE [LARGE SCALE GENOMIC DNA]</scope>
</reference>
<reference evidence="4" key="2">
    <citation type="submission" date="2019-09" db="UniProtKB">
        <authorList>
            <consortium name="WormBaseParasite"/>
        </authorList>
    </citation>
    <scope>IDENTIFICATION</scope>
</reference>
<accession>A0A183FIN8</accession>
<evidence type="ECO:0000313" key="3">
    <source>
        <dbReference type="Proteomes" id="UP000050761"/>
    </source>
</evidence>
<accession>A0A3P7X6M6</accession>
<evidence type="ECO:0000256" key="1">
    <source>
        <dbReference type="SAM" id="MobiDB-lite"/>
    </source>
</evidence>